<sequence length="419" mass="46611">MASTSSSGLSKNMFITSRWSSRAQGGSAWIVFGLKTGAFVTDASTQILIAKTTLWRSCKSGTGYRESLGLVVSMDGGDVHVRTTQCDKITAEFSQGETTIQHRLLIDIQRGHPLRMYESEGELMKIIYTVGSVHKVLSDQGITRHCGITSNSVQLVRDSKLAPGFLTDFDLDRLLDNTALHKTMDVVEPERDSISSTFMTGLERRSEFLNEQGAVLDTVSPHHVSARVDELLTHHVQIEIEQGTPLCIPRGNLLVAAKNKVKVPQTNEQDVESFMRVVGYAVLRKLLENCQDDTEYELLYSFLILPISGRTVLDTIILINSRKTDAALRWAYDGNTAHIVDRELSPIFAAVLSHFANILQSWYYHAEPSDRNAALKAHIPGWLEEFGRRPFKLTHEHLLEPLLVGISKVEGGTGTDADY</sequence>
<dbReference type="InParanoid" id="A0A369J8N9"/>
<proteinExistence type="predicted"/>
<reference evidence="1" key="1">
    <citation type="submission" date="2018-04" db="EMBL/GenBank/DDBJ databases">
        <title>Whole genome sequencing of Hypsizygus marmoreus.</title>
        <authorList>
            <person name="Choi I.-G."/>
            <person name="Min B."/>
            <person name="Kim J.-G."/>
            <person name="Kim S."/>
            <person name="Oh Y.-L."/>
            <person name="Kong W.-S."/>
            <person name="Park H."/>
            <person name="Jeong J."/>
            <person name="Song E.-S."/>
        </authorList>
    </citation>
    <scope>NUCLEOTIDE SEQUENCE [LARGE SCALE GENOMIC DNA]</scope>
    <source>
        <strain evidence="1">51987-8</strain>
    </source>
</reference>
<evidence type="ECO:0000313" key="1">
    <source>
        <dbReference type="EMBL" id="RDB17712.1"/>
    </source>
</evidence>
<organism evidence="1 2">
    <name type="scientific">Hypsizygus marmoreus</name>
    <name type="common">White beech mushroom</name>
    <name type="synonym">Agaricus marmoreus</name>
    <dbReference type="NCBI Taxonomy" id="39966"/>
    <lineage>
        <taxon>Eukaryota</taxon>
        <taxon>Fungi</taxon>
        <taxon>Dikarya</taxon>
        <taxon>Basidiomycota</taxon>
        <taxon>Agaricomycotina</taxon>
        <taxon>Agaricomycetes</taxon>
        <taxon>Agaricomycetidae</taxon>
        <taxon>Agaricales</taxon>
        <taxon>Tricholomatineae</taxon>
        <taxon>Lyophyllaceae</taxon>
        <taxon>Hypsizygus</taxon>
    </lineage>
</organism>
<keyword evidence="2" id="KW-1185">Reference proteome</keyword>
<dbReference type="EMBL" id="LUEZ02000110">
    <property type="protein sequence ID" value="RDB17712.1"/>
    <property type="molecule type" value="Genomic_DNA"/>
</dbReference>
<accession>A0A369J8N9</accession>
<dbReference type="Proteomes" id="UP000076154">
    <property type="component" value="Unassembled WGS sequence"/>
</dbReference>
<protein>
    <submittedName>
        <fullName evidence="1">Uncharacterized protein</fullName>
    </submittedName>
</protein>
<comment type="caution">
    <text evidence="1">The sequence shown here is derived from an EMBL/GenBank/DDBJ whole genome shotgun (WGS) entry which is preliminary data.</text>
</comment>
<dbReference type="OrthoDB" id="3271139at2759"/>
<evidence type="ECO:0000313" key="2">
    <source>
        <dbReference type="Proteomes" id="UP000076154"/>
    </source>
</evidence>
<name>A0A369J8N9_HYPMA</name>
<gene>
    <name evidence="1" type="ORF">Hypma_001177</name>
</gene>
<dbReference type="AlphaFoldDB" id="A0A369J8N9"/>